<accession>A0A016RXM5</accession>
<evidence type="ECO:0000313" key="1">
    <source>
        <dbReference type="EMBL" id="EYB83135.1"/>
    </source>
</evidence>
<protein>
    <submittedName>
        <fullName evidence="1">Uncharacterized protein</fullName>
    </submittedName>
</protein>
<proteinExistence type="predicted"/>
<sequence>MWDAPRIRLHLSIVESLNAYVPCTETCRGHPMNHVSASSSQTPLVPILRTQGMEGLDDHERDGTIDREPKRSSYHCATRALIREYFRVRHNYLCTFFLSQNMMVKRIHGPFWEYVCSSHSYRKLWLFFKLISFRFCTGLKKLPSQGLKNRFLFAVGLCPVLTNFLR</sequence>
<evidence type="ECO:0000313" key="2">
    <source>
        <dbReference type="Proteomes" id="UP000024635"/>
    </source>
</evidence>
<dbReference type="EMBL" id="JARK01001678">
    <property type="protein sequence ID" value="EYB83135.1"/>
    <property type="molecule type" value="Genomic_DNA"/>
</dbReference>
<gene>
    <name evidence="1" type="primary">Acey_s0342.g3039</name>
    <name evidence="1" type="ORF">Y032_0342g3039</name>
</gene>
<name>A0A016RXM5_9BILA</name>
<dbReference type="Proteomes" id="UP000024635">
    <property type="component" value="Unassembled WGS sequence"/>
</dbReference>
<reference evidence="2" key="1">
    <citation type="journal article" date="2015" name="Nat. Genet.">
        <title>The genome and transcriptome of the zoonotic hookworm Ancylostoma ceylanicum identify infection-specific gene families.</title>
        <authorList>
            <person name="Schwarz E.M."/>
            <person name="Hu Y."/>
            <person name="Antoshechkin I."/>
            <person name="Miller M.M."/>
            <person name="Sternberg P.W."/>
            <person name="Aroian R.V."/>
        </authorList>
    </citation>
    <scope>NUCLEOTIDE SEQUENCE</scope>
    <source>
        <strain evidence="2">HY135</strain>
    </source>
</reference>
<dbReference type="AlphaFoldDB" id="A0A016RXM5"/>
<organism evidence="1 2">
    <name type="scientific">Ancylostoma ceylanicum</name>
    <dbReference type="NCBI Taxonomy" id="53326"/>
    <lineage>
        <taxon>Eukaryota</taxon>
        <taxon>Metazoa</taxon>
        <taxon>Ecdysozoa</taxon>
        <taxon>Nematoda</taxon>
        <taxon>Chromadorea</taxon>
        <taxon>Rhabditida</taxon>
        <taxon>Rhabditina</taxon>
        <taxon>Rhabditomorpha</taxon>
        <taxon>Strongyloidea</taxon>
        <taxon>Ancylostomatidae</taxon>
        <taxon>Ancylostomatinae</taxon>
        <taxon>Ancylostoma</taxon>
    </lineage>
</organism>
<keyword evidence="2" id="KW-1185">Reference proteome</keyword>
<comment type="caution">
    <text evidence="1">The sequence shown here is derived from an EMBL/GenBank/DDBJ whole genome shotgun (WGS) entry which is preliminary data.</text>
</comment>